<accession>A0A841MNW8</accession>
<reference evidence="4 5" key="1">
    <citation type="submission" date="2020-08" db="EMBL/GenBank/DDBJ databases">
        <title>Genomic Encyclopedia of Type Strains, Phase IV (KMG-IV): sequencing the most valuable type-strain genomes for metagenomic binning, comparative biology and taxonomic classification.</title>
        <authorList>
            <person name="Goeker M."/>
        </authorList>
    </citation>
    <scope>NUCLEOTIDE SEQUENCE [LARGE SCALE GENOMIC DNA]</scope>
    <source>
        <strain evidence="4 5">DSM 102044</strain>
    </source>
</reference>
<dbReference type="Gene3D" id="3.40.630.30">
    <property type="match status" value="1"/>
</dbReference>
<dbReference type="InterPro" id="IPR000182">
    <property type="entry name" value="GNAT_dom"/>
</dbReference>
<sequence length="165" mass="19042">MSLVIRDAMEMDIPEILKINNHEILNSTVNYDYEPKSLEFQMDWFHQKTKAGFPILVAEKDGKVIGFATYGSFRPKPSYQFTIEHSVYLHPNNRGIGVGKLLMEKLILIAKNQGYHLMVGGIDANNLQSLEFHKKLGFLEVGRFKEVGRKFDQWLDLIFVQLPLE</sequence>
<dbReference type="InterPro" id="IPR016181">
    <property type="entry name" value="Acyl_CoA_acyltransferase"/>
</dbReference>
<dbReference type="CDD" id="cd04301">
    <property type="entry name" value="NAT_SF"/>
    <property type="match status" value="1"/>
</dbReference>
<dbReference type="PROSITE" id="PS51186">
    <property type="entry name" value="GNAT"/>
    <property type="match status" value="1"/>
</dbReference>
<feature type="domain" description="N-acetyltransferase" evidence="3">
    <location>
        <begin position="3"/>
        <end position="165"/>
    </location>
</feature>
<keyword evidence="2 4" id="KW-0012">Acyltransferase</keyword>
<evidence type="ECO:0000313" key="4">
    <source>
        <dbReference type="EMBL" id="MBB6327197.1"/>
    </source>
</evidence>
<evidence type="ECO:0000256" key="2">
    <source>
        <dbReference type="ARBA" id="ARBA00023315"/>
    </source>
</evidence>
<evidence type="ECO:0000256" key="1">
    <source>
        <dbReference type="ARBA" id="ARBA00022679"/>
    </source>
</evidence>
<proteinExistence type="predicted"/>
<evidence type="ECO:0000259" key="3">
    <source>
        <dbReference type="PROSITE" id="PS51186"/>
    </source>
</evidence>
<dbReference type="PANTHER" id="PTHR43072">
    <property type="entry name" value="N-ACETYLTRANSFERASE"/>
    <property type="match status" value="1"/>
</dbReference>
<protein>
    <submittedName>
        <fullName evidence="4">Phosphinothricin acetyltransferase</fullName>
        <ecNumber evidence="4">2.3.1.183</ecNumber>
    </submittedName>
</protein>
<dbReference type="SUPFAM" id="SSF55729">
    <property type="entry name" value="Acyl-CoA N-acyltransferases (Nat)"/>
    <property type="match status" value="1"/>
</dbReference>
<keyword evidence="5" id="KW-1185">Reference proteome</keyword>
<dbReference type="RefSeq" id="WP_184495918.1">
    <property type="nucleotide sequence ID" value="NZ_JACIJO010000002.1"/>
</dbReference>
<dbReference type="Proteomes" id="UP000588604">
    <property type="component" value="Unassembled WGS sequence"/>
</dbReference>
<dbReference type="EMBL" id="JACIJO010000002">
    <property type="protein sequence ID" value="MBB6327197.1"/>
    <property type="molecule type" value="Genomic_DNA"/>
</dbReference>
<dbReference type="AlphaFoldDB" id="A0A841MNW8"/>
<keyword evidence="1 4" id="KW-0808">Transferase</keyword>
<gene>
    <name evidence="4" type="ORF">FHS59_002825</name>
</gene>
<dbReference type="PANTHER" id="PTHR43072:SF23">
    <property type="entry name" value="UPF0039 PROTEIN C11D3.02C"/>
    <property type="match status" value="1"/>
</dbReference>
<dbReference type="Pfam" id="PF00583">
    <property type="entry name" value="Acetyltransf_1"/>
    <property type="match status" value="1"/>
</dbReference>
<dbReference type="GO" id="GO:0102971">
    <property type="term" value="F:phosphinothricin N-acetyltransferase activity"/>
    <property type="evidence" value="ECO:0007669"/>
    <property type="project" value="UniProtKB-EC"/>
</dbReference>
<evidence type="ECO:0000313" key="5">
    <source>
        <dbReference type="Proteomes" id="UP000588604"/>
    </source>
</evidence>
<comment type="caution">
    <text evidence="4">The sequence shown here is derived from an EMBL/GenBank/DDBJ whole genome shotgun (WGS) entry which is preliminary data.</text>
</comment>
<name>A0A841MNW8_9BACT</name>
<organism evidence="4 5">
    <name type="scientific">Algoriphagus iocasae</name>
    <dbReference type="NCBI Taxonomy" id="1836499"/>
    <lineage>
        <taxon>Bacteria</taxon>
        <taxon>Pseudomonadati</taxon>
        <taxon>Bacteroidota</taxon>
        <taxon>Cytophagia</taxon>
        <taxon>Cytophagales</taxon>
        <taxon>Cyclobacteriaceae</taxon>
        <taxon>Algoriphagus</taxon>
    </lineage>
</organism>
<dbReference type="EC" id="2.3.1.183" evidence="4"/>